<dbReference type="STRING" id="1560345.AWL63_10720"/>
<gene>
    <name evidence="1" type="ORF">AWL63_10720</name>
</gene>
<evidence type="ECO:0000313" key="2">
    <source>
        <dbReference type="Proteomes" id="UP000094256"/>
    </source>
</evidence>
<accession>A0A1B3ZAC9</accession>
<dbReference type="OrthoDB" id="9830223at2"/>
<reference evidence="1 2" key="1">
    <citation type="submission" date="2016-01" db="EMBL/GenBank/DDBJ databases">
        <title>Complete genome and mega plasmid sequence of Sphingomonas panacis DCY99 elicits systemic resistance in rice to Xanthomonas oryzae.</title>
        <authorList>
            <person name="Kim Y.J."/>
            <person name="Yang D.C."/>
            <person name="Sing P."/>
        </authorList>
    </citation>
    <scope>NUCLEOTIDE SEQUENCE [LARGE SCALE GENOMIC DNA]</scope>
    <source>
        <strain evidence="1 2">DCY99</strain>
    </source>
</reference>
<keyword evidence="2" id="KW-1185">Reference proteome</keyword>
<dbReference type="KEGG" id="span:AWL63_10720"/>
<dbReference type="AlphaFoldDB" id="A0A1B3ZAC9"/>
<dbReference type="Proteomes" id="UP000094256">
    <property type="component" value="Chromosome"/>
</dbReference>
<dbReference type="EMBL" id="CP014168">
    <property type="protein sequence ID" value="AOH84366.1"/>
    <property type="molecule type" value="Genomic_DNA"/>
</dbReference>
<dbReference type="RefSeq" id="WP_069204927.1">
    <property type="nucleotide sequence ID" value="NZ_CP014168.1"/>
</dbReference>
<evidence type="ECO:0000313" key="1">
    <source>
        <dbReference type="EMBL" id="AOH84366.1"/>
    </source>
</evidence>
<name>A0A1B3ZAC9_9SPHN</name>
<sequence length="182" mass="20057">MSKWLVPLAIGFPIGAVLASAPTLLRRMLIRRARSRLARTGLRPGLRIRVMITPDDHPDWAHLTIHVRNRTKDIWWFQQIDFPAGKVRGVLKSDRVFAKFAGDLSAVPTDALPGPGPLLPSRSIHPDDRSTAHFTGVADGTCEHAYLYYPGERDPIAVNVTLRPMGGGGRAITVTAVRPVSW</sequence>
<protein>
    <submittedName>
        <fullName evidence="1">Uncharacterized protein</fullName>
    </submittedName>
</protein>
<organism evidence="1 2">
    <name type="scientific">Sphingomonas panacis</name>
    <dbReference type="NCBI Taxonomy" id="1560345"/>
    <lineage>
        <taxon>Bacteria</taxon>
        <taxon>Pseudomonadati</taxon>
        <taxon>Pseudomonadota</taxon>
        <taxon>Alphaproteobacteria</taxon>
        <taxon>Sphingomonadales</taxon>
        <taxon>Sphingomonadaceae</taxon>
        <taxon>Sphingomonas</taxon>
    </lineage>
</organism>
<proteinExistence type="predicted"/>